<sequence>MHIKISIPEQTLTVFDDVGGIKAHYRVSTALNGAGCQKDSGCTPLGKHIIRAKIGSGSVANAVFVGRRATGEVFTSALMATFPNRDWILTRILWLSGCEIGVNRLGNVDTMQRYIYIHGAPDSAEMGKSGSHGCIRMRNADIVELFDMVEAGTVVQILDEEVVGVGGVHA</sequence>
<proteinExistence type="inferred from homology"/>
<dbReference type="PROSITE" id="PS52029">
    <property type="entry name" value="LD_TPASE"/>
    <property type="match status" value="1"/>
</dbReference>
<dbReference type="PANTHER" id="PTHR30582:SF24">
    <property type="entry name" value="L,D-TRANSPEPTIDASE ERFK_SRFK-RELATED"/>
    <property type="match status" value="1"/>
</dbReference>
<accession>A0A1J5RWK8</accession>
<dbReference type="EC" id="2.-.-.-" evidence="10"/>
<dbReference type="GO" id="GO:0008360">
    <property type="term" value="P:regulation of cell shape"/>
    <property type="evidence" value="ECO:0007669"/>
    <property type="project" value="UniProtKB-KW"/>
</dbReference>
<dbReference type="AlphaFoldDB" id="A0A1J5RWK8"/>
<evidence type="ECO:0000256" key="3">
    <source>
        <dbReference type="ARBA" id="ARBA00022676"/>
    </source>
</evidence>
<organism evidence="10">
    <name type="scientific">mine drainage metagenome</name>
    <dbReference type="NCBI Taxonomy" id="410659"/>
    <lineage>
        <taxon>unclassified sequences</taxon>
        <taxon>metagenomes</taxon>
        <taxon>ecological metagenomes</taxon>
    </lineage>
</organism>
<gene>
    <name evidence="10" type="primary">ybiS_2</name>
    <name evidence="10" type="ORF">GALL_178960</name>
</gene>
<evidence type="ECO:0000256" key="7">
    <source>
        <dbReference type="ARBA" id="ARBA00022984"/>
    </source>
</evidence>
<keyword evidence="3" id="KW-0328">Glycosyltransferase</keyword>
<keyword evidence="6" id="KW-0133">Cell shape</keyword>
<comment type="caution">
    <text evidence="10">The sequence shown here is derived from an EMBL/GenBank/DDBJ whole genome shotgun (WGS) entry which is preliminary data.</text>
</comment>
<dbReference type="InterPro" id="IPR005490">
    <property type="entry name" value="LD_TPept_cat_dom"/>
</dbReference>
<evidence type="ECO:0000256" key="8">
    <source>
        <dbReference type="ARBA" id="ARBA00023316"/>
    </source>
</evidence>
<dbReference type="EMBL" id="MLJW01000099">
    <property type="protein sequence ID" value="OIR00075.1"/>
    <property type="molecule type" value="Genomic_DNA"/>
</dbReference>
<keyword evidence="8" id="KW-0961">Cell wall biogenesis/degradation</keyword>
<dbReference type="CDD" id="cd16913">
    <property type="entry name" value="YkuD_like"/>
    <property type="match status" value="1"/>
</dbReference>
<evidence type="ECO:0000256" key="4">
    <source>
        <dbReference type="ARBA" id="ARBA00022679"/>
    </source>
</evidence>
<evidence type="ECO:0000256" key="2">
    <source>
        <dbReference type="ARBA" id="ARBA00005992"/>
    </source>
</evidence>
<comment type="similarity">
    <text evidence="2">Belongs to the YkuD family.</text>
</comment>
<dbReference type="GO" id="GO:0071972">
    <property type="term" value="F:peptidoglycan L,D-transpeptidase activity"/>
    <property type="evidence" value="ECO:0007669"/>
    <property type="project" value="TreeGrafter"/>
</dbReference>
<dbReference type="GO" id="GO:0071555">
    <property type="term" value="P:cell wall organization"/>
    <property type="evidence" value="ECO:0007669"/>
    <property type="project" value="UniProtKB-KW"/>
</dbReference>
<keyword evidence="4 10" id="KW-0808">Transferase</keyword>
<dbReference type="Pfam" id="PF03734">
    <property type="entry name" value="YkuD"/>
    <property type="match status" value="1"/>
</dbReference>
<keyword evidence="7" id="KW-0573">Peptidoglycan synthesis</keyword>
<dbReference type="InterPro" id="IPR050979">
    <property type="entry name" value="LD-transpeptidase"/>
</dbReference>
<dbReference type="PANTHER" id="PTHR30582">
    <property type="entry name" value="L,D-TRANSPEPTIDASE"/>
    <property type="match status" value="1"/>
</dbReference>
<evidence type="ECO:0000256" key="5">
    <source>
        <dbReference type="ARBA" id="ARBA00022801"/>
    </source>
</evidence>
<dbReference type="UniPathway" id="UPA00219"/>
<feature type="domain" description="L,D-TPase catalytic" evidence="9">
    <location>
        <begin position="1"/>
        <end position="158"/>
    </location>
</feature>
<dbReference type="GO" id="GO:0016757">
    <property type="term" value="F:glycosyltransferase activity"/>
    <property type="evidence" value="ECO:0007669"/>
    <property type="project" value="UniProtKB-KW"/>
</dbReference>
<reference evidence="10" key="1">
    <citation type="submission" date="2016-10" db="EMBL/GenBank/DDBJ databases">
        <title>Sequence of Gallionella enrichment culture.</title>
        <authorList>
            <person name="Poehlein A."/>
            <person name="Muehling M."/>
            <person name="Daniel R."/>
        </authorList>
    </citation>
    <scope>NUCLEOTIDE SEQUENCE</scope>
</reference>
<evidence type="ECO:0000256" key="6">
    <source>
        <dbReference type="ARBA" id="ARBA00022960"/>
    </source>
</evidence>
<dbReference type="GO" id="GO:0018104">
    <property type="term" value="P:peptidoglycan-protein cross-linking"/>
    <property type="evidence" value="ECO:0007669"/>
    <property type="project" value="TreeGrafter"/>
</dbReference>
<dbReference type="InterPro" id="IPR038063">
    <property type="entry name" value="Transpep_catalytic_dom"/>
</dbReference>
<dbReference type="Gene3D" id="2.40.440.10">
    <property type="entry name" value="L,D-transpeptidase catalytic domain-like"/>
    <property type="match status" value="1"/>
</dbReference>
<evidence type="ECO:0000313" key="10">
    <source>
        <dbReference type="EMBL" id="OIR00075.1"/>
    </source>
</evidence>
<name>A0A1J5RWK8_9ZZZZ</name>
<keyword evidence="5" id="KW-0378">Hydrolase</keyword>
<dbReference type="GO" id="GO:0005576">
    <property type="term" value="C:extracellular region"/>
    <property type="evidence" value="ECO:0007669"/>
    <property type="project" value="TreeGrafter"/>
</dbReference>
<evidence type="ECO:0000256" key="1">
    <source>
        <dbReference type="ARBA" id="ARBA00004752"/>
    </source>
</evidence>
<comment type="pathway">
    <text evidence="1">Cell wall biogenesis; peptidoglycan biosynthesis.</text>
</comment>
<evidence type="ECO:0000259" key="9">
    <source>
        <dbReference type="PROSITE" id="PS52029"/>
    </source>
</evidence>
<dbReference type="SUPFAM" id="SSF141523">
    <property type="entry name" value="L,D-transpeptidase catalytic domain-like"/>
    <property type="match status" value="1"/>
</dbReference>
<protein>
    <submittedName>
        <fullName evidence="10">Putative L,D-transpeptidase YbiS</fullName>
        <ecNumber evidence="10">2.-.-.-</ecNumber>
    </submittedName>
</protein>